<dbReference type="Pfam" id="PF02518">
    <property type="entry name" value="HATPase_c"/>
    <property type="match status" value="1"/>
</dbReference>
<keyword evidence="13" id="KW-0411">Iron-sulfur</keyword>
<evidence type="ECO:0000256" key="5">
    <source>
        <dbReference type="ARBA" id="ARBA00017322"/>
    </source>
</evidence>
<keyword evidence="10 18" id="KW-0418">Kinase</keyword>
<keyword evidence="11" id="KW-0408">Iron</keyword>
<dbReference type="InterPro" id="IPR003594">
    <property type="entry name" value="HATPase_dom"/>
</dbReference>
<evidence type="ECO:0000256" key="6">
    <source>
        <dbReference type="ARBA" id="ARBA00022485"/>
    </source>
</evidence>
<comment type="function">
    <text evidence="14">Member of the two-component regulatory system NreB/NreC involved in the control of dissimilatory nitrate/nitrite reduction in response to oxygen. NreB functions as a direct oxygen sensor histidine kinase which is autophosphorylated, in the absence of oxygen, probably at the conserved histidine residue, and transfers its phosphate group probably to a conserved aspartate residue of NreC. NreB/NreC activates the expression of the nitrate (narGHJI) and nitrite (nir) reductase operons, as well as the putative nitrate transporter gene narT.</text>
</comment>
<comment type="caution">
    <text evidence="18">The sequence shown here is derived from an EMBL/GenBank/DDBJ whole genome shotgun (WGS) entry which is preliminary data.</text>
</comment>
<dbReference type="PROSITE" id="PS50109">
    <property type="entry name" value="HIS_KIN"/>
    <property type="match status" value="1"/>
</dbReference>
<dbReference type="OrthoDB" id="9778366at2"/>
<keyword evidence="19" id="KW-1185">Reference proteome</keyword>
<evidence type="ECO:0000256" key="12">
    <source>
        <dbReference type="ARBA" id="ARBA00023012"/>
    </source>
</evidence>
<dbReference type="Pfam" id="PF07730">
    <property type="entry name" value="HisKA_3"/>
    <property type="match status" value="1"/>
</dbReference>
<evidence type="ECO:0000256" key="7">
    <source>
        <dbReference type="ARBA" id="ARBA00022490"/>
    </source>
</evidence>
<dbReference type="Gene3D" id="3.30.565.10">
    <property type="entry name" value="Histidine kinase-like ATPase, C-terminal domain"/>
    <property type="match status" value="1"/>
</dbReference>
<evidence type="ECO:0000313" key="19">
    <source>
        <dbReference type="Proteomes" id="UP000307140"/>
    </source>
</evidence>
<accession>A0A5S3N2K5</accession>
<comment type="subcellular location">
    <subcellularLocation>
        <location evidence="3">Cytoplasm</location>
    </subcellularLocation>
</comment>
<dbReference type="Proteomes" id="UP000307140">
    <property type="component" value="Unassembled WGS sequence"/>
</dbReference>
<dbReference type="PRINTS" id="PR00344">
    <property type="entry name" value="BCTRLSENSOR"/>
</dbReference>
<keyword evidence="16" id="KW-0472">Membrane</keyword>
<dbReference type="RefSeq" id="WP_138536309.1">
    <property type="nucleotide sequence ID" value="NZ_VANR01000005.1"/>
</dbReference>
<reference evidence="18 19" key="1">
    <citation type="submission" date="2019-05" db="EMBL/GenBank/DDBJ databases">
        <title>Polaribacter aestuariivivens sp. nov., isolated from a tidal flat.</title>
        <authorList>
            <person name="Yoon J.-H."/>
        </authorList>
    </citation>
    <scope>NUCLEOTIDE SEQUENCE [LARGE SCALE GENOMIC DNA]</scope>
    <source>
        <strain evidence="18 19">DBTF-3</strain>
    </source>
</reference>
<dbReference type="Gene3D" id="1.25.40.10">
    <property type="entry name" value="Tetratricopeptide repeat domain"/>
    <property type="match status" value="2"/>
</dbReference>
<evidence type="ECO:0000256" key="8">
    <source>
        <dbReference type="ARBA" id="ARBA00022679"/>
    </source>
</evidence>
<dbReference type="AlphaFoldDB" id="A0A5S3N2K5"/>
<keyword evidence="8" id="KW-0808">Transferase</keyword>
<comment type="cofactor">
    <cofactor evidence="2">
        <name>[4Fe-4S] cluster</name>
        <dbReference type="ChEBI" id="CHEBI:49883"/>
    </cofactor>
</comment>
<protein>
    <recommendedName>
        <fullName evidence="5">Oxygen sensor histidine kinase NreB</fullName>
        <ecNumber evidence="4">2.7.13.3</ecNumber>
    </recommendedName>
    <alternativeName>
        <fullName evidence="15">Nitrogen regulation protein B</fullName>
    </alternativeName>
</protein>
<feature type="domain" description="Histidine kinase" evidence="17">
    <location>
        <begin position="498"/>
        <end position="678"/>
    </location>
</feature>
<dbReference type="EMBL" id="VANR01000005">
    <property type="protein sequence ID" value="TMM29561.1"/>
    <property type="molecule type" value="Genomic_DNA"/>
</dbReference>
<evidence type="ECO:0000256" key="11">
    <source>
        <dbReference type="ARBA" id="ARBA00023004"/>
    </source>
</evidence>
<dbReference type="SUPFAM" id="SSF48452">
    <property type="entry name" value="TPR-like"/>
    <property type="match status" value="2"/>
</dbReference>
<dbReference type="GO" id="GO:0046983">
    <property type="term" value="F:protein dimerization activity"/>
    <property type="evidence" value="ECO:0007669"/>
    <property type="project" value="InterPro"/>
</dbReference>
<dbReference type="GO" id="GO:0016020">
    <property type="term" value="C:membrane"/>
    <property type="evidence" value="ECO:0007669"/>
    <property type="project" value="InterPro"/>
</dbReference>
<evidence type="ECO:0000256" key="2">
    <source>
        <dbReference type="ARBA" id="ARBA00001966"/>
    </source>
</evidence>
<dbReference type="InterPro" id="IPR005467">
    <property type="entry name" value="His_kinase_dom"/>
</dbReference>
<dbReference type="InterPro" id="IPR036890">
    <property type="entry name" value="HATPase_C_sf"/>
</dbReference>
<evidence type="ECO:0000256" key="14">
    <source>
        <dbReference type="ARBA" id="ARBA00024827"/>
    </source>
</evidence>
<dbReference type="EC" id="2.7.13.3" evidence="4"/>
<dbReference type="Gene3D" id="1.20.5.1930">
    <property type="match status" value="1"/>
</dbReference>
<keyword evidence="16" id="KW-1133">Transmembrane helix</keyword>
<dbReference type="CDD" id="cd16917">
    <property type="entry name" value="HATPase_UhpB-NarQ-NarX-like"/>
    <property type="match status" value="1"/>
</dbReference>
<keyword evidence="16" id="KW-0812">Transmembrane</keyword>
<dbReference type="InterPro" id="IPR019734">
    <property type="entry name" value="TPR_rpt"/>
</dbReference>
<evidence type="ECO:0000256" key="13">
    <source>
        <dbReference type="ARBA" id="ARBA00023014"/>
    </source>
</evidence>
<dbReference type="PANTHER" id="PTHR24421">
    <property type="entry name" value="NITRATE/NITRITE SENSOR PROTEIN NARX-RELATED"/>
    <property type="match status" value="1"/>
</dbReference>
<keyword evidence="7" id="KW-0963">Cytoplasm</keyword>
<proteinExistence type="predicted"/>
<dbReference type="GO" id="GO:0051539">
    <property type="term" value="F:4 iron, 4 sulfur cluster binding"/>
    <property type="evidence" value="ECO:0007669"/>
    <property type="project" value="UniProtKB-KW"/>
</dbReference>
<evidence type="ECO:0000256" key="4">
    <source>
        <dbReference type="ARBA" id="ARBA00012438"/>
    </source>
</evidence>
<keyword evidence="6" id="KW-0004">4Fe-4S</keyword>
<comment type="catalytic activity">
    <reaction evidence="1">
        <text>ATP + protein L-histidine = ADP + protein N-phospho-L-histidine.</text>
        <dbReference type="EC" id="2.7.13.3"/>
    </reaction>
</comment>
<dbReference type="InterPro" id="IPR011990">
    <property type="entry name" value="TPR-like_helical_dom_sf"/>
</dbReference>
<keyword evidence="12" id="KW-0902">Two-component regulatory system</keyword>
<evidence type="ECO:0000256" key="9">
    <source>
        <dbReference type="ARBA" id="ARBA00022723"/>
    </source>
</evidence>
<feature type="transmembrane region" description="Helical" evidence="16">
    <location>
        <begin position="446"/>
        <end position="464"/>
    </location>
</feature>
<dbReference type="GO" id="GO:0046872">
    <property type="term" value="F:metal ion binding"/>
    <property type="evidence" value="ECO:0007669"/>
    <property type="project" value="UniProtKB-KW"/>
</dbReference>
<dbReference type="SMART" id="SM00387">
    <property type="entry name" value="HATPase_c"/>
    <property type="match status" value="1"/>
</dbReference>
<evidence type="ECO:0000256" key="16">
    <source>
        <dbReference type="SAM" id="Phobius"/>
    </source>
</evidence>
<dbReference type="InterPro" id="IPR011712">
    <property type="entry name" value="Sig_transdc_His_kin_sub3_dim/P"/>
</dbReference>
<keyword evidence="9" id="KW-0479">Metal-binding</keyword>
<evidence type="ECO:0000256" key="15">
    <source>
        <dbReference type="ARBA" id="ARBA00030800"/>
    </source>
</evidence>
<sequence length="678" mass="78577">MKQYILFLFCFFTFFSVFSQKNEDYYLKIIDTTQNKELKLAALDSLIYDIRNQKNLENFASRTEQYVDLAIELEKYEDAAEFAIRGFNKINSALNQRERALALIEKVENHKSKISDSYLIGGIYLKKGGAYSSTKNYLKAIENFTLAINSYKNNSKDSIYKADAIQFRSHEYFDSGQFIKAIDGYQLAAKYYENLGDTRYMYYALSGIINVYGINGFDVKTIEEREKLIERKKENNFNFGLYVDYYNQSLNYKKLDSINKQEEYLLKSNNSIENSDAKQDLPTYNLLTIKSSLVSFYAEQNNLTEAKKYLDEATVYFNKIDEKTSFAAEYYKAKARYLFAAKNYNEALKLAKKSFTIFKENASVSGIMESSELLSKIYEKLGNEKSAYKSYKNYTKIKDSIFSVTKTNALSYYQTLYETERQEKEINQQKTSINLLAKENEAKQRLIVFGGIGIVFLFLIFFLYRNKQQAIKKRKMQEEFSQSLLLSQEAERKRISKDLHDSLGQSLLLIKNKIALKEDDNTKQLVNNAIEEMRSIARVLHPFQLEDIGISRALENLISQLDENYKNTYIFGDIDDISSELNQNQEVNLFRIVQECLSNIIKHAQADSAKVNLINNKNSIIISIKDNGIGFDFSEKYNDFKSLGLKTIKERVKFLKGTLKIDSVKNEGTTFTIQIPKT</sequence>
<dbReference type="GO" id="GO:0005737">
    <property type="term" value="C:cytoplasm"/>
    <property type="evidence" value="ECO:0007669"/>
    <property type="project" value="UniProtKB-SubCell"/>
</dbReference>
<organism evidence="18 19">
    <name type="scientific">Polaribacter aestuariivivens</name>
    <dbReference type="NCBI Taxonomy" id="2304626"/>
    <lineage>
        <taxon>Bacteria</taxon>
        <taxon>Pseudomonadati</taxon>
        <taxon>Bacteroidota</taxon>
        <taxon>Flavobacteriia</taxon>
        <taxon>Flavobacteriales</taxon>
        <taxon>Flavobacteriaceae</taxon>
    </lineage>
</organism>
<evidence type="ECO:0000256" key="10">
    <source>
        <dbReference type="ARBA" id="ARBA00022777"/>
    </source>
</evidence>
<evidence type="ECO:0000256" key="1">
    <source>
        <dbReference type="ARBA" id="ARBA00000085"/>
    </source>
</evidence>
<dbReference type="InterPro" id="IPR004358">
    <property type="entry name" value="Sig_transdc_His_kin-like_C"/>
</dbReference>
<dbReference type="SMART" id="SM00028">
    <property type="entry name" value="TPR"/>
    <property type="match status" value="3"/>
</dbReference>
<evidence type="ECO:0000256" key="3">
    <source>
        <dbReference type="ARBA" id="ARBA00004496"/>
    </source>
</evidence>
<name>A0A5S3N2K5_9FLAO</name>
<dbReference type="GO" id="GO:0000155">
    <property type="term" value="F:phosphorelay sensor kinase activity"/>
    <property type="evidence" value="ECO:0007669"/>
    <property type="project" value="InterPro"/>
</dbReference>
<dbReference type="InterPro" id="IPR050482">
    <property type="entry name" value="Sensor_HK_TwoCompSys"/>
</dbReference>
<evidence type="ECO:0000259" key="17">
    <source>
        <dbReference type="PROSITE" id="PS50109"/>
    </source>
</evidence>
<gene>
    <name evidence="18" type="ORF">FDT66_10615</name>
</gene>
<dbReference type="SUPFAM" id="SSF55874">
    <property type="entry name" value="ATPase domain of HSP90 chaperone/DNA topoisomerase II/histidine kinase"/>
    <property type="match status" value="1"/>
</dbReference>
<evidence type="ECO:0000313" key="18">
    <source>
        <dbReference type="EMBL" id="TMM29561.1"/>
    </source>
</evidence>